<dbReference type="InterPro" id="IPR004088">
    <property type="entry name" value="KH_dom_type_1"/>
</dbReference>
<dbReference type="PANTHER" id="PTHR21321">
    <property type="entry name" value="PNAS-3 RELATED"/>
    <property type="match status" value="1"/>
</dbReference>
<keyword evidence="6" id="KW-0378">Hydrolase</keyword>
<dbReference type="VEuPathDB" id="TriTrypDB:TvY486_0902710"/>
<dbReference type="GO" id="GO:0071034">
    <property type="term" value="P:CUT catabolic process"/>
    <property type="evidence" value="ECO:0007669"/>
    <property type="project" value="TreeGrafter"/>
</dbReference>
<keyword evidence="3" id="KW-0694">RNA-binding</keyword>
<sequence>MHCSLYTLPNLHLFLVFAPRFSFVSCVEKRVSSRAHRPLRRDMVRNLEGVHEIGPHGSHVYLPGDAVLALETGAVVSLGGGLYPLPQLNNQPEQRDGHSASVDLNAVVVAEFCGPVSCSTNSNRARHYALDGPATRRYTYATGEPIVAIVTKKNANYYTCYTGASSTAVLDALAFDGATKTSRPRLQEGDVVYAFVKACGCADPSNPSDLGVHAIPSTADEVELSCMAGEVGLQTRDWTSTEAIFGPLLGGTVIRVTLPYARSLISGPASQLLAYIGERVPYDVCVGVNGLVWVRGQPCKADPTAEVRRTVAVASCIVESQEDETQEAMMQRVHSYFPVE</sequence>
<proteinExistence type="predicted"/>
<organism evidence="6">
    <name type="scientific">Trypanosoma vivax (strain Y486)</name>
    <dbReference type="NCBI Taxonomy" id="1055687"/>
    <lineage>
        <taxon>Eukaryota</taxon>
        <taxon>Discoba</taxon>
        <taxon>Euglenozoa</taxon>
        <taxon>Kinetoplastea</taxon>
        <taxon>Metakinetoplastina</taxon>
        <taxon>Trypanosomatida</taxon>
        <taxon>Trypanosomatidae</taxon>
        <taxon>Trypanosoma</taxon>
        <taxon>Duttonella</taxon>
    </lineage>
</organism>
<evidence type="ECO:0000256" key="1">
    <source>
        <dbReference type="ARBA" id="ARBA00004123"/>
    </source>
</evidence>
<dbReference type="SUPFAM" id="SSF54791">
    <property type="entry name" value="Eukaryotic type KH-domain (KH-domain type I)"/>
    <property type="match status" value="1"/>
</dbReference>
<dbReference type="GO" id="GO:0034475">
    <property type="term" value="P:U4 snRNA 3'-end processing"/>
    <property type="evidence" value="ECO:0007669"/>
    <property type="project" value="TreeGrafter"/>
</dbReference>
<dbReference type="GO" id="GO:0000177">
    <property type="term" value="C:cytoplasmic exosome (RNase complex)"/>
    <property type="evidence" value="ECO:0007669"/>
    <property type="project" value="TreeGrafter"/>
</dbReference>
<dbReference type="Gene3D" id="2.40.50.140">
    <property type="entry name" value="Nucleic acid-binding proteins"/>
    <property type="match status" value="1"/>
</dbReference>
<dbReference type="Pfam" id="PF15985">
    <property type="entry name" value="KH_6"/>
    <property type="match status" value="1"/>
</dbReference>
<dbReference type="Pfam" id="PF21262">
    <property type="entry name" value="RRP40_S1"/>
    <property type="match status" value="1"/>
</dbReference>
<dbReference type="PANTHER" id="PTHR21321:SF1">
    <property type="entry name" value="EXOSOME COMPLEX COMPONENT RRP40"/>
    <property type="match status" value="1"/>
</dbReference>
<comment type="subcellular location">
    <subcellularLocation>
        <location evidence="1">Nucleus</location>
    </subcellularLocation>
</comment>
<dbReference type="AlphaFoldDB" id="G0U2E6"/>
<dbReference type="GO" id="GO:0071038">
    <property type="term" value="P:TRAMP-dependent tRNA surveillance pathway"/>
    <property type="evidence" value="ECO:0007669"/>
    <property type="project" value="TreeGrafter"/>
</dbReference>
<protein>
    <submittedName>
        <fullName evidence="6">Putative exosome complex exonuclease RRP40</fullName>
    </submittedName>
</protein>
<keyword evidence="2" id="KW-0271">Exosome</keyword>
<dbReference type="GO" id="GO:0003723">
    <property type="term" value="F:RNA binding"/>
    <property type="evidence" value="ECO:0007669"/>
    <property type="project" value="UniProtKB-KW"/>
</dbReference>
<feature type="domain" description="K Homology" evidence="5">
    <location>
        <begin position="251"/>
        <end position="296"/>
    </location>
</feature>
<dbReference type="InterPro" id="IPR036612">
    <property type="entry name" value="KH_dom_type_1_sf"/>
</dbReference>
<feature type="chain" id="PRO_5003409835" evidence="4">
    <location>
        <begin position="27"/>
        <end position="340"/>
    </location>
</feature>
<evidence type="ECO:0000313" key="6">
    <source>
        <dbReference type="EMBL" id="CCC50449.1"/>
    </source>
</evidence>
<evidence type="ECO:0000256" key="2">
    <source>
        <dbReference type="ARBA" id="ARBA00022835"/>
    </source>
</evidence>
<keyword evidence="6" id="KW-0540">Nuclease</keyword>
<evidence type="ECO:0000256" key="3">
    <source>
        <dbReference type="ARBA" id="ARBA00022884"/>
    </source>
</evidence>
<dbReference type="SUPFAM" id="SSF50249">
    <property type="entry name" value="Nucleic acid-binding proteins"/>
    <property type="match status" value="1"/>
</dbReference>
<name>G0U2E6_TRYVY</name>
<gene>
    <name evidence="6" type="ORF">TVY486_0902710</name>
</gene>
<accession>G0U2E6</accession>
<reference evidence="6" key="1">
    <citation type="journal article" date="2012" name="Proc. Natl. Acad. Sci. U.S.A.">
        <title>Antigenic diversity is generated by distinct evolutionary mechanisms in African trypanosome species.</title>
        <authorList>
            <person name="Jackson A.P."/>
            <person name="Berry A."/>
            <person name="Aslett M."/>
            <person name="Allison H.C."/>
            <person name="Burton P."/>
            <person name="Vavrova-Anderson J."/>
            <person name="Brown R."/>
            <person name="Browne H."/>
            <person name="Corton N."/>
            <person name="Hauser H."/>
            <person name="Gamble J."/>
            <person name="Gilderthorp R."/>
            <person name="Marcello L."/>
            <person name="McQuillan J."/>
            <person name="Otto T.D."/>
            <person name="Quail M.A."/>
            <person name="Sanders M.J."/>
            <person name="van Tonder A."/>
            <person name="Ginger M.L."/>
            <person name="Field M.C."/>
            <person name="Barry J.D."/>
            <person name="Hertz-Fowler C."/>
            <person name="Berriman M."/>
        </authorList>
    </citation>
    <scope>NUCLEOTIDE SEQUENCE</scope>
    <source>
        <strain evidence="6">Y486</strain>
    </source>
</reference>
<feature type="signal peptide" evidence="4">
    <location>
        <begin position="1"/>
        <end position="26"/>
    </location>
</feature>
<dbReference type="GO" id="GO:0071051">
    <property type="term" value="P:poly(A)-dependent snoRNA 3'-end processing"/>
    <property type="evidence" value="ECO:0007669"/>
    <property type="project" value="TreeGrafter"/>
</dbReference>
<dbReference type="GO" id="GO:0000467">
    <property type="term" value="P:exonucleolytic trimming to generate mature 3'-end of 5.8S rRNA from tricistronic rRNA transcript (SSU-rRNA, 5.8S rRNA, LSU-rRNA)"/>
    <property type="evidence" value="ECO:0007669"/>
    <property type="project" value="TreeGrafter"/>
</dbReference>
<dbReference type="GO" id="GO:0071035">
    <property type="term" value="P:nuclear polyadenylation-dependent rRNA catabolic process"/>
    <property type="evidence" value="ECO:0007669"/>
    <property type="project" value="TreeGrafter"/>
</dbReference>
<dbReference type="GO" id="GO:0000176">
    <property type="term" value="C:nuclear exosome (RNase complex)"/>
    <property type="evidence" value="ECO:0007669"/>
    <property type="project" value="TreeGrafter"/>
</dbReference>
<keyword evidence="4" id="KW-0732">Signal</keyword>
<dbReference type="InterPro" id="IPR012340">
    <property type="entry name" value="NA-bd_OB-fold"/>
</dbReference>
<evidence type="ECO:0000259" key="5">
    <source>
        <dbReference type="Pfam" id="PF15985"/>
    </source>
</evidence>
<dbReference type="EMBL" id="HE573025">
    <property type="protein sequence ID" value="CCC50449.1"/>
    <property type="molecule type" value="Genomic_DNA"/>
</dbReference>
<evidence type="ECO:0000256" key="4">
    <source>
        <dbReference type="SAM" id="SignalP"/>
    </source>
</evidence>
<dbReference type="InterPro" id="IPR026699">
    <property type="entry name" value="Exosome_RNA_bind1/RRP40/RRP4"/>
</dbReference>
<dbReference type="Gene3D" id="3.30.1370.10">
    <property type="entry name" value="K Homology domain, type 1"/>
    <property type="match status" value="1"/>
</dbReference>
<keyword evidence="6" id="KW-0269">Exonuclease</keyword>
<dbReference type="GO" id="GO:0004527">
    <property type="term" value="F:exonuclease activity"/>
    <property type="evidence" value="ECO:0007669"/>
    <property type="project" value="UniProtKB-KW"/>
</dbReference>